<evidence type="ECO:0000313" key="7">
    <source>
        <dbReference type="EMBL" id="MPM04102.1"/>
    </source>
</evidence>
<reference evidence="7" key="1">
    <citation type="submission" date="2019-08" db="EMBL/GenBank/DDBJ databases">
        <authorList>
            <person name="Kucharzyk K."/>
            <person name="Murdoch R.W."/>
            <person name="Higgins S."/>
            <person name="Loffler F."/>
        </authorList>
    </citation>
    <scope>NUCLEOTIDE SEQUENCE</scope>
</reference>
<dbReference type="SMART" id="SM00382">
    <property type="entry name" value="AAA"/>
    <property type="match status" value="1"/>
</dbReference>
<dbReference type="InterPro" id="IPR027417">
    <property type="entry name" value="P-loop_NTPase"/>
</dbReference>
<dbReference type="PROSITE" id="PS00675">
    <property type="entry name" value="SIGMA54_INTERACT_1"/>
    <property type="match status" value="1"/>
</dbReference>
<gene>
    <name evidence="7" type="primary">norR_62</name>
    <name evidence="7" type="ORF">SDC9_50372</name>
</gene>
<dbReference type="Gene3D" id="3.30.450.20">
    <property type="entry name" value="PAS domain"/>
    <property type="match status" value="1"/>
</dbReference>
<dbReference type="InterPro" id="IPR025943">
    <property type="entry name" value="Sigma_54_int_dom_ATP-bd_2"/>
</dbReference>
<dbReference type="PRINTS" id="PR01590">
    <property type="entry name" value="HTHFIS"/>
</dbReference>
<dbReference type="Gene3D" id="1.10.8.60">
    <property type="match status" value="1"/>
</dbReference>
<dbReference type="InterPro" id="IPR035965">
    <property type="entry name" value="PAS-like_dom_sf"/>
</dbReference>
<dbReference type="InterPro" id="IPR058031">
    <property type="entry name" value="AAA_lid_NorR"/>
</dbReference>
<dbReference type="Gene3D" id="3.40.50.10660">
    <property type="entry name" value="PrpR receptor domain-like"/>
    <property type="match status" value="1"/>
</dbReference>
<dbReference type="Gene3D" id="3.40.50.2300">
    <property type="match status" value="1"/>
</dbReference>
<dbReference type="Pfam" id="PF25601">
    <property type="entry name" value="AAA_lid_14"/>
    <property type="match status" value="1"/>
</dbReference>
<dbReference type="InterPro" id="IPR002078">
    <property type="entry name" value="Sigma_54_int"/>
</dbReference>
<dbReference type="Pfam" id="PF02954">
    <property type="entry name" value="HTH_8"/>
    <property type="match status" value="1"/>
</dbReference>
<dbReference type="EMBL" id="VSSQ01001009">
    <property type="protein sequence ID" value="MPM04102.1"/>
    <property type="molecule type" value="Genomic_DNA"/>
</dbReference>
<dbReference type="InterPro" id="IPR003593">
    <property type="entry name" value="AAA+_ATPase"/>
</dbReference>
<keyword evidence="2" id="KW-0067">ATP-binding</keyword>
<dbReference type="AlphaFoldDB" id="A0A644WJX4"/>
<dbReference type="FunFam" id="3.40.50.300:FF:000006">
    <property type="entry name" value="DNA-binding transcriptional regulator NtrC"/>
    <property type="match status" value="1"/>
</dbReference>
<dbReference type="GO" id="GO:0043565">
    <property type="term" value="F:sequence-specific DNA binding"/>
    <property type="evidence" value="ECO:0007669"/>
    <property type="project" value="InterPro"/>
</dbReference>
<sequence length="625" mass="69800">MFTIEFIAPYKNLVATVETAFAEHPKREEIKHVVNFKGVPEIRRSTLVGDIFIARGLTASYLNQLWKDATVIELPMSGYDILRAMSEGVRLHGSKSIALIATSNAIYGVDNFSTIFLPPVATYEIGPLDEVEPIIRKAVSDGADLIIGGNSVTIKARAMGLCAQRIEVGKESVRQAIDEAWRLWHSNIEERVRVQRLNALVEHVHEGIIAIDQDKRITICNQFAERLLNNQAQEIFDRPLSEIAPSLAEPDLLQLQQPGLGDYLEIQGNQVVVNRVPIIVDGKFQAGIITLQEVSQIQKIETRIRREAHQKGLVASYDFSMMLGESKAFCASKRLALSYANVSSSVMIVGETGTGKELFAQSIHRSSQRSGGPFVAVNCAALPESLLESELFGYVGGAFTGASKNGKMGLFELAHTGTIFLDEISEMSLHLQGRLLRVIEEREIMRIGHDTVIPVDIRIIAATNRNLETLVDQGLFRKDLFYRLDVLRLNIPPLRKRGEDVLLLTKHFLRQFDEANGKKRHMLDPEVLPILLNLPWEGNIRHLRNVCERLSVVICETVITAKDILACLGSSDEEKQVHLCAEGLDEKDRLIAILGQTNNNKKEAARLLGIDRSTLYRKLQKHSLM</sequence>
<dbReference type="CDD" id="cd00009">
    <property type="entry name" value="AAA"/>
    <property type="match status" value="1"/>
</dbReference>
<accession>A0A644WJX4</accession>
<dbReference type="SMART" id="SM00091">
    <property type="entry name" value="PAS"/>
    <property type="match status" value="1"/>
</dbReference>
<organism evidence="7">
    <name type="scientific">bioreactor metagenome</name>
    <dbReference type="NCBI Taxonomy" id="1076179"/>
    <lineage>
        <taxon>unclassified sequences</taxon>
        <taxon>metagenomes</taxon>
        <taxon>ecological metagenomes</taxon>
    </lineage>
</organism>
<dbReference type="SUPFAM" id="SSF159800">
    <property type="entry name" value="PrpR receptor domain-like"/>
    <property type="match status" value="1"/>
</dbReference>
<evidence type="ECO:0000259" key="5">
    <source>
        <dbReference type="PROSITE" id="PS50045"/>
    </source>
</evidence>
<keyword evidence="1" id="KW-0547">Nucleotide-binding</keyword>
<keyword evidence="4" id="KW-0804">Transcription</keyword>
<dbReference type="InterPro" id="IPR025662">
    <property type="entry name" value="Sigma_54_int_dom_ATP-bd_1"/>
</dbReference>
<dbReference type="InterPro" id="IPR013767">
    <property type="entry name" value="PAS_fold"/>
</dbReference>
<keyword evidence="3" id="KW-0805">Transcription regulation</keyword>
<proteinExistence type="predicted"/>
<dbReference type="Pfam" id="PF06506">
    <property type="entry name" value="PrpR_N"/>
    <property type="match status" value="1"/>
</dbReference>
<dbReference type="InterPro" id="IPR000014">
    <property type="entry name" value="PAS"/>
</dbReference>
<evidence type="ECO:0000256" key="4">
    <source>
        <dbReference type="ARBA" id="ARBA00023163"/>
    </source>
</evidence>
<comment type="caution">
    <text evidence="7">The sequence shown here is derived from an EMBL/GenBank/DDBJ whole genome shotgun (WGS) entry which is preliminary data.</text>
</comment>
<evidence type="ECO:0000259" key="6">
    <source>
        <dbReference type="PROSITE" id="PS50112"/>
    </source>
</evidence>
<protein>
    <submittedName>
        <fullName evidence="7">Anaerobic nitric oxide reductase transcription regulator NorR</fullName>
    </submittedName>
</protein>
<dbReference type="PROSITE" id="PS00676">
    <property type="entry name" value="SIGMA54_INTERACT_2"/>
    <property type="match status" value="1"/>
</dbReference>
<dbReference type="GO" id="GO:0006355">
    <property type="term" value="P:regulation of DNA-templated transcription"/>
    <property type="evidence" value="ECO:0007669"/>
    <property type="project" value="InterPro"/>
</dbReference>
<dbReference type="Pfam" id="PF00989">
    <property type="entry name" value="PAS"/>
    <property type="match status" value="1"/>
</dbReference>
<dbReference type="GO" id="GO:0005524">
    <property type="term" value="F:ATP binding"/>
    <property type="evidence" value="ECO:0007669"/>
    <property type="project" value="UniProtKB-KW"/>
</dbReference>
<dbReference type="SUPFAM" id="SSF55785">
    <property type="entry name" value="PYP-like sensor domain (PAS domain)"/>
    <property type="match status" value="1"/>
</dbReference>
<dbReference type="PANTHER" id="PTHR32071">
    <property type="entry name" value="TRANSCRIPTIONAL REGULATORY PROTEIN"/>
    <property type="match status" value="1"/>
</dbReference>
<feature type="domain" description="PAS" evidence="6">
    <location>
        <begin position="193"/>
        <end position="251"/>
    </location>
</feature>
<dbReference type="SUPFAM" id="SSF52540">
    <property type="entry name" value="P-loop containing nucleoside triphosphate hydrolases"/>
    <property type="match status" value="1"/>
</dbReference>
<dbReference type="SUPFAM" id="SSF46689">
    <property type="entry name" value="Homeodomain-like"/>
    <property type="match status" value="1"/>
</dbReference>
<dbReference type="InterPro" id="IPR002197">
    <property type="entry name" value="HTH_Fis"/>
</dbReference>
<evidence type="ECO:0000256" key="3">
    <source>
        <dbReference type="ARBA" id="ARBA00023015"/>
    </source>
</evidence>
<name>A0A644WJX4_9ZZZZ</name>
<evidence type="ECO:0000256" key="2">
    <source>
        <dbReference type="ARBA" id="ARBA00022840"/>
    </source>
</evidence>
<evidence type="ECO:0000256" key="1">
    <source>
        <dbReference type="ARBA" id="ARBA00022741"/>
    </source>
</evidence>
<dbReference type="PROSITE" id="PS50112">
    <property type="entry name" value="PAS"/>
    <property type="match status" value="1"/>
</dbReference>
<dbReference type="Gene3D" id="3.40.50.300">
    <property type="entry name" value="P-loop containing nucleotide triphosphate hydrolases"/>
    <property type="match status" value="1"/>
</dbReference>
<feature type="domain" description="Sigma-54 factor interaction" evidence="5">
    <location>
        <begin position="322"/>
        <end position="552"/>
    </location>
</feature>
<dbReference type="Pfam" id="PF00158">
    <property type="entry name" value="Sigma54_activat"/>
    <property type="match status" value="1"/>
</dbReference>
<dbReference type="InterPro" id="IPR009057">
    <property type="entry name" value="Homeodomain-like_sf"/>
</dbReference>
<dbReference type="Gene3D" id="1.10.10.60">
    <property type="entry name" value="Homeodomain-like"/>
    <property type="match status" value="1"/>
</dbReference>
<dbReference type="GO" id="GO:0000156">
    <property type="term" value="F:phosphorelay response regulator activity"/>
    <property type="evidence" value="ECO:0007669"/>
    <property type="project" value="InterPro"/>
</dbReference>
<dbReference type="InterPro" id="IPR010524">
    <property type="entry name" value="Sig_transdc_resp-reg_PrpR_N"/>
</dbReference>
<dbReference type="PANTHER" id="PTHR32071:SF57">
    <property type="entry name" value="C4-DICARBOXYLATE TRANSPORT TRANSCRIPTIONAL REGULATORY PROTEIN DCTD"/>
    <property type="match status" value="1"/>
</dbReference>
<dbReference type="PROSITE" id="PS50045">
    <property type="entry name" value="SIGMA54_INTERACT_4"/>
    <property type="match status" value="1"/>
</dbReference>